<proteinExistence type="predicted"/>
<keyword evidence="3" id="KW-1185">Reference proteome</keyword>
<organism evidence="2 3">
    <name type="scientific">Microcella pacifica</name>
    <dbReference type="NCBI Taxonomy" id="2591847"/>
    <lineage>
        <taxon>Bacteria</taxon>
        <taxon>Bacillati</taxon>
        <taxon>Actinomycetota</taxon>
        <taxon>Actinomycetes</taxon>
        <taxon>Micrococcales</taxon>
        <taxon>Microbacteriaceae</taxon>
        <taxon>Microcella</taxon>
    </lineage>
</organism>
<dbReference type="EMBL" id="VIKT02000002">
    <property type="protein sequence ID" value="NHF61907.1"/>
    <property type="molecule type" value="Genomic_DNA"/>
</dbReference>
<reference evidence="2 3" key="1">
    <citation type="submission" date="2019-06" db="EMBL/GenBank/DDBJ databases">
        <authorList>
            <person name="De-Chao Zhang Q."/>
        </authorList>
    </citation>
    <scope>NUCLEOTIDE SEQUENCE [LARGE SCALE GENOMIC DNA]</scope>
    <source>
        <strain evidence="2 3">KN1116</strain>
    </source>
</reference>
<keyword evidence="1" id="KW-0472">Membrane</keyword>
<reference evidence="2 3" key="2">
    <citation type="submission" date="2020-03" db="EMBL/GenBank/DDBJ databases">
        <title>Chryseoglobus sp. isolated from a deep-sea seamount.</title>
        <authorList>
            <person name="Zhang D.-C."/>
        </authorList>
    </citation>
    <scope>NUCLEOTIDE SEQUENCE [LARGE SCALE GENOMIC DNA]</scope>
    <source>
        <strain evidence="2 3">KN1116</strain>
    </source>
</reference>
<name>A0A9E5MDX7_9MICO</name>
<keyword evidence="1" id="KW-0812">Transmembrane</keyword>
<dbReference type="Pfam" id="PF11298">
    <property type="entry name" value="DUF3099"/>
    <property type="match status" value="1"/>
</dbReference>
<feature type="transmembrane region" description="Helical" evidence="1">
    <location>
        <begin position="53"/>
        <end position="70"/>
    </location>
</feature>
<evidence type="ECO:0000313" key="2">
    <source>
        <dbReference type="EMBL" id="NHF61907.1"/>
    </source>
</evidence>
<gene>
    <name evidence="2" type="ORF">FK219_001405</name>
</gene>
<dbReference type="InterPro" id="IPR021449">
    <property type="entry name" value="DUF3099"/>
</dbReference>
<comment type="caution">
    <text evidence="2">The sequence shown here is derived from an EMBL/GenBank/DDBJ whole genome shotgun (WGS) entry which is preliminary data.</text>
</comment>
<accession>A0A9E5MDX7</accession>
<dbReference type="Proteomes" id="UP000818266">
    <property type="component" value="Unassembled WGS sequence"/>
</dbReference>
<evidence type="ECO:0000256" key="1">
    <source>
        <dbReference type="SAM" id="Phobius"/>
    </source>
</evidence>
<sequence length="93" mass="9882">MKPASAAITSLPESPDDERRDRMIKYSIAMGVRMLCIAACFVVPGWWILVPAAGAVILPYIAVVAANTVASPRGRDVERPGSIVRVSTQNGTA</sequence>
<dbReference type="RefSeq" id="WP_152582820.1">
    <property type="nucleotide sequence ID" value="NZ_VIKT02000002.1"/>
</dbReference>
<dbReference type="OrthoDB" id="4229919at2"/>
<keyword evidence="1" id="KW-1133">Transmembrane helix</keyword>
<evidence type="ECO:0000313" key="3">
    <source>
        <dbReference type="Proteomes" id="UP000818266"/>
    </source>
</evidence>
<dbReference type="AlphaFoldDB" id="A0A9E5MDX7"/>
<feature type="transmembrane region" description="Helical" evidence="1">
    <location>
        <begin position="28"/>
        <end position="47"/>
    </location>
</feature>
<protein>
    <submittedName>
        <fullName evidence="2">DUF3099 domain-containing protein</fullName>
    </submittedName>
</protein>